<dbReference type="EMBL" id="QXFY01001937">
    <property type="protein sequence ID" value="KAE9306286.1"/>
    <property type="molecule type" value="Genomic_DNA"/>
</dbReference>
<dbReference type="Proteomes" id="UP000486351">
    <property type="component" value="Unassembled WGS sequence"/>
</dbReference>
<name>A0A6G0QX46_9STRA</name>
<accession>A0A6G0QX46</accession>
<gene>
    <name evidence="2" type="ORF">PF008_g21511</name>
</gene>
<protein>
    <submittedName>
        <fullName evidence="2">Uncharacterized protein</fullName>
    </submittedName>
</protein>
<evidence type="ECO:0000313" key="2">
    <source>
        <dbReference type="EMBL" id="KAE9306286.1"/>
    </source>
</evidence>
<keyword evidence="1" id="KW-0732">Signal</keyword>
<evidence type="ECO:0000256" key="1">
    <source>
        <dbReference type="SAM" id="SignalP"/>
    </source>
</evidence>
<comment type="caution">
    <text evidence="2">The sequence shown here is derived from an EMBL/GenBank/DDBJ whole genome shotgun (WGS) entry which is preliminary data.</text>
</comment>
<organism evidence="2 3">
    <name type="scientific">Phytophthora fragariae</name>
    <dbReference type="NCBI Taxonomy" id="53985"/>
    <lineage>
        <taxon>Eukaryota</taxon>
        <taxon>Sar</taxon>
        <taxon>Stramenopiles</taxon>
        <taxon>Oomycota</taxon>
        <taxon>Peronosporomycetes</taxon>
        <taxon>Peronosporales</taxon>
        <taxon>Peronosporaceae</taxon>
        <taxon>Phytophthora</taxon>
    </lineage>
</organism>
<feature type="chain" id="PRO_5026016926" evidence="1">
    <location>
        <begin position="18"/>
        <end position="58"/>
    </location>
</feature>
<evidence type="ECO:0000313" key="3">
    <source>
        <dbReference type="Proteomes" id="UP000486351"/>
    </source>
</evidence>
<feature type="signal peptide" evidence="1">
    <location>
        <begin position="1"/>
        <end position="17"/>
    </location>
</feature>
<reference evidence="2 3" key="1">
    <citation type="submission" date="2018-09" db="EMBL/GenBank/DDBJ databases">
        <title>Genomic investigation of the strawberry pathogen Phytophthora fragariae indicates pathogenicity is determined by transcriptional variation in three key races.</title>
        <authorList>
            <person name="Adams T.M."/>
            <person name="Armitage A.D."/>
            <person name="Sobczyk M.K."/>
            <person name="Bates H.J."/>
            <person name="Dunwell J.M."/>
            <person name="Nellist C.F."/>
            <person name="Harrison R.J."/>
        </authorList>
    </citation>
    <scope>NUCLEOTIDE SEQUENCE [LARGE SCALE GENOMIC DNA]</scope>
    <source>
        <strain evidence="2 3">NOV-77</strain>
    </source>
</reference>
<proteinExistence type="predicted"/>
<sequence>MLHRATLLCLHCCSVQHYCVFIVESLSATCTTKLFIYCHLPYALSCRLRKQIAKIRTH</sequence>
<dbReference type="AlphaFoldDB" id="A0A6G0QX46"/>